<evidence type="ECO:0000313" key="2">
    <source>
        <dbReference type="Proteomes" id="UP000027138"/>
    </source>
</evidence>
<reference evidence="1 2" key="1">
    <citation type="journal article" date="2014" name="PLoS ONE">
        <title>Global Analysis of Gene Expression Profiles in Physic Nut (Jatropha curcas L.) Seedlings Exposed to Salt Stress.</title>
        <authorList>
            <person name="Zhang L."/>
            <person name="Zhang C."/>
            <person name="Wu P."/>
            <person name="Chen Y."/>
            <person name="Li M."/>
            <person name="Jiang H."/>
            <person name="Wu G."/>
        </authorList>
    </citation>
    <scope>NUCLEOTIDE SEQUENCE [LARGE SCALE GENOMIC DNA]</scope>
    <source>
        <strain evidence="2">cv. GZQX0401</strain>
        <tissue evidence="1">Young leaves</tissue>
    </source>
</reference>
<sequence length="89" mass="10120">MARKMRQCIDKCAELTRRASRAQFHCEMPSNLKRVAFDGYYSYLVLVSGFNWGYFDQRSTITTFDGGQIASGWLLKTSTAILRQLAALS</sequence>
<dbReference type="AlphaFoldDB" id="A0A067LHW5"/>
<evidence type="ECO:0000313" key="1">
    <source>
        <dbReference type="EMBL" id="KDP46983.1"/>
    </source>
</evidence>
<gene>
    <name evidence="1" type="ORF">JCGZ_02419</name>
</gene>
<protein>
    <submittedName>
        <fullName evidence="1">Uncharacterized protein</fullName>
    </submittedName>
</protein>
<keyword evidence="2" id="KW-1185">Reference proteome</keyword>
<dbReference type="Proteomes" id="UP000027138">
    <property type="component" value="Unassembled WGS sequence"/>
</dbReference>
<accession>A0A067LHW5</accession>
<organism evidence="1 2">
    <name type="scientific">Jatropha curcas</name>
    <name type="common">Barbados nut</name>
    <dbReference type="NCBI Taxonomy" id="180498"/>
    <lineage>
        <taxon>Eukaryota</taxon>
        <taxon>Viridiplantae</taxon>
        <taxon>Streptophyta</taxon>
        <taxon>Embryophyta</taxon>
        <taxon>Tracheophyta</taxon>
        <taxon>Spermatophyta</taxon>
        <taxon>Magnoliopsida</taxon>
        <taxon>eudicotyledons</taxon>
        <taxon>Gunneridae</taxon>
        <taxon>Pentapetalae</taxon>
        <taxon>rosids</taxon>
        <taxon>fabids</taxon>
        <taxon>Malpighiales</taxon>
        <taxon>Euphorbiaceae</taxon>
        <taxon>Crotonoideae</taxon>
        <taxon>Jatropheae</taxon>
        <taxon>Jatropha</taxon>
    </lineage>
</organism>
<name>A0A067LHW5_JATCU</name>
<proteinExistence type="predicted"/>
<dbReference type="EMBL" id="KK914201">
    <property type="protein sequence ID" value="KDP46983.1"/>
    <property type="molecule type" value="Genomic_DNA"/>
</dbReference>